<dbReference type="Pfam" id="PF13302">
    <property type="entry name" value="Acetyltransf_3"/>
    <property type="match status" value="1"/>
</dbReference>
<dbReference type="PANTHER" id="PTHR43792:SF13">
    <property type="entry name" value="ACETYLTRANSFERASE"/>
    <property type="match status" value="1"/>
</dbReference>
<dbReference type="CDD" id="cd04301">
    <property type="entry name" value="NAT_SF"/>
    <property type="match status" value="1"/>
</dbReference>
<dbReference type="PROSITE" id="PS51186">
    <property type="entry name" value="GNAT"/>
    <property type="match status" value="1"/>
</dbReference>
<dbReference type="Proteomes" id="UP001055940">
    <property type="component" value="Chromosome"/>
</dbReference>
<dbReference type="Gene3D" id="3.40.630.30">
    <property type="match status" value="1"/>
</dbReference>
<accession>A0ABY5D8X2</accession>
<feature type="region of interest" description="Disordered" evidence="1">
    <location>
        <begin position="1"/>
        <end position="29"/>
    </location>
</feature>
<gene>
    <name evidence="3" type="ORF">NE857_01685</name>
</gene>
<protein>
    <submittedName>
        <fullName evidence="3">GNAT family N-acetyltransferase</fullName>
    </submittedName>
</protein>
<dbReference type="InterPro" id="IPR016181">
    <property type="entry name" value="Acyl_CoA_acyltransferase"/>
</dbReference>
<sequence>MTDTDTPPGPRRTDVSGLESTAAPDRAGGPRVRLVEMTEPVLAVLAEGDTETAGALIGTELGAHFATEEMRWLSRYRLGQLRAVPSRAGWLANVVVDADDGRAVGHAGFHGPPDERRMVEIGYSVVPELRRRGYARAILAELLRRADASPEVATVRASIRPDNTASLATIAGSGFERVGEQWDEIDGLEHIHERPSPRPDADRGEAVG</sequence>
<dbReference type="EMBL" id="CP099837">
    <property type="protein sequence ID" value="USY20400.1"/>
    <property type="molecule type" value="Genomic_DNA"/>
</dbReference>
<evidence type="ECO:0000313" key="4">
    <source>
        <dbReference type="Proteomes" id="UP001055940"/>
    </source>
</evidence>
<reference evidence="3" key="1">
    <citation type="submission" date="2022-06" db="EMBL/GenBank/DDBJ databases">
        <authorList>
            <person name="Ping M."/>
        </authorList>
    </citation>
    <scope>NUCLEOTIDE SEQUENCE</scope>
    <source>
        <strain evidence="3">JCM11759T</strain>
    </source>
</reference>
<proteinExistence type="predicted"/>
<dbReference type="RefSeq" id="WP_254419471.1">
    <property type="nucleotide sequence ID" value="NZ_BAAAJB010000050.1"/>
</dbReference>
<name>A0ABY5D8X2_9ACTN</name>
<evidence type="ECO:0000256" key="1">
    <source>
        <dbReference type="SAM" id="MobiDB-lite"/>
    </source>
</evidence>
<feature type="region of interest" description="Disordered" evidence="1">
    <location>
        <begin position="186"/>
        <end position="208"/>
    </location>
</feature>
<dbReference type="PANTHER" id="PTHR43792">
    <property type="entry name" value="GNAT FAMILY, PUTATIVE (AFU_ORTHOLOGUE AFUA_3G00765)-RELATED-RELATED"/>
    <property type="match status" value="1"/>
</dbReference>
<evidence type="ECO:0000313" key="3">
    <source>
        <dbReference type="EMBL" id="USY20400.1"/>
    </source>
</evidence>
<organism evidence="3 4">
    <name type="scientific">Nocardiopsis exhalans</name>
    <dbReference type="NCBI Taxonomy" id="163604"/>
    <lineage>
        <taxon>Bacteria</taxon>
        <taxon>Bacillati</taxon>
        <taxon>Actinomycetota</taxon>
        <taxon>Actinomycetes</taxon>
        <taxon>Streptosporangiales</taxon>
        <taxon>Nocardiopsidaceae</taxon>
        <taxon>Nocardiopsis</taxon>
    </lineage>
</organism>
<feature type="compositionally biased region" description="Basic and acidic residues" evidence="1">
    <location>
        <begin position="187"/>
        <end position="208"/>
    </location>
</feature>
<feature type="domain" description="N-acetyltransferase" evidence="2">
    <location>
        <begin position="32"/>
        <end position="195"/>
    </location>
</feature>
<dbReference type="InterPro" id="IPR000182">
    <property type="entry name" value="GNAT_dom"/>
</dbReference>
<keyword evidence="4" id="KW-1185">Reference proteome</keyword>
<evidence type="ECO:0000259" key="2">
    <source>
        <dbReference type="PROSITE" id="PS51186"/>
    </source>
</evidence>
<dbReference type="InterPro" id="IPR051531">
    <property type="entry name" value="N-acetyltransferase"/>
</dbReference>
<dbReference type="SUPFAM" id="SSF55729">
    <property type="entry name" value="Acyl-CoA N-acyltransferases (Nat)"/>
    <property type="match status" value="1"/>
</dbReference>